<accession>A0ABY7GCT6</accession>
<name>A0ABY7GCT6_MYAAR</name>
<gene>
    <name evidence="3" type="ORF">MAR_033691</name>
</gene>
<keyword evidence="4" id="KW-1185">Reference proteome</keyword>
<evidence type="ECO:0000256" key="1">
    <source>
        <dbReference type="PROSITE-ProRule" id="PRU00152"/>
    </source>
</evidence>
<dbReference type="Proteomes" id="UP001164746">
    <property type="component" value="Chromosome 17"/>
</dbReference>
<organism evidence="3 4">
    <name type="scientific">Mya arenaria</name>
    <name type="common">Soft-shell clam</name>
    <dbReference type="NCBI Taxonomy" id="6604"/>
    <lineage>
        <taxon>Eukaryota</taxon>
        <taxon>Metazoa</taxon>
        <taxon>Spiralia</taxon>
        <taxon>Lophotrochozoa</taxon>
        <taxon>Mollusca</taxon>
        <taxon>Bivalvia</taxon>
        <taxon>Autobranchia</taxon>
        <taxon>Heteroconchia</taxon>
        <taxon>Euheterodonta</taxon>
        <taxon>Imparidentia</taxon>
        <taxon>Neoheterodontei</taxon>
        <taxon>Myida</taxon>
        <taxon>Myoidea</taxon>
        <taxon>Myidae</taxon>
        <taxon>Mya</taxon>
    </lineage>
</organism>
<comment type="caution">
    <text evidence="1">Lacks conserved residue(s) required for the propagation of feature annotation.</text>
</comment>
<dbReference type="SUPFAM" id="SSF49723">
    <property type="entry name" value="Lipase/lipooxygenase domain (PLAT/LH2 domain)"/>
    <property type="match status" value="1"/>
</dbReference>
<evidence type="ECO:0000259" key="2">
    <source>
        <dbReference type="PROSITE" id="PS50095"/>
    </source>
</evidence>
<proteinExistence type="predicted"/>
<reference evidence="3" key="1">
    <citation type="submission" date="2022-11" db="EMBL/GenBank/DDBJ databases">
        <title>Centuries of genome instability and evolution in soft-shell clam transmissible cancer (bioRxiv).</title>
        <authorList>
            <person name="Hart S.F.M."/>
            <person name="Yonemitsu M.A."/>
            <person name="Giersch R.M."/>
            <person name="Beal B.F."/>
            <person name="Arriagada G."/>
            <person name="Davis B.W."/>
            <person name="Ostrander E.A."/>
            <person name="Goff S.P."/>
            <person name="Metzger M.J."/>
        </authorList>
    </citation>
    <scope>NUCLEOTIDE SEQUENCE</scope>
    <source>
        <strain evidence="3">MELC-2E11</strain>
        <tissue evidence="3">Siphon/mantle</tissue>
    </source>
</reference>
<dbReference type="InterPro" id="IPR001024">
    <property type="entry name" value="PLAT/LH2_dom"/>
</dbReference>
<dbReference type="Gene3D" id="2.60.60.20">
    <property type="entry name" value="PLAT/LH2 domain"/>
    <property type="match status" value="1"/>
</dbReference>
<protein>
    <recommendedName>
        <fullName evidence="2">PLAT domain-containing protein</fullName>
    </recommendedName>
</protein>
<sequence>MKEALFQVHRPHHLLIMIMNVFYIGELNCTIPESTDVQFVTLSGEELKEGVQIHHGRQILAEKECKDYYEGYYLDYDNYGEEISPPTRPLSTIVNCTGGVISDYTLDCDNETSDTPVTIPDECKTVPNGEVTDNGQSFQCNEDYVHADSLLYERYSCSCDRNIPALVCNGRQAKCKPTKCECQNGGTCIRDETCKCSRFTKGLQCETQKCRAPTDNGNDAFYQNGATYNVTHESCSNENIPSFKGQITCENGTDGEVYLYMYGSNWNSGKIILHGAFEAGDEDLTEGQFVNVGEISDIRLGVNARHSNFDGWKPESVHIEDDSRGYGENNT</sequence>
<dbReference type="InterPro" id="IPR000742">
    <property type="entry name" value="EGF"/>
</dbReference>
<dbReference type="PROSITE" id="PS00022">
    <property type="entry name" value="EGF_1"/>
    <property type="match status" value="1"/>
</dbReference>
<evidence type="ECO:0000313" key="4">
    <source>
        <dbReference type="Proteomes" id="UP001164746"/>
    </source>
</evidence>
<feature type="domain" description="PLAT" evidence="2">
    <location>
        <begin position="236"/>
        <end position="331"/>
    </location>
</feature>
<evidence type="ECO:0000313" key="3">
    <source>
        <dbReference type="EMBL" id="WAR31149.1"/>
    </source>
</evidence>
<dbReference type="EMBL" id="CP111028">
    <property type="protein sequence ID" value="WAR31149.1"/>
    <property type="molecule type" value="Genomic_DNA"/>
</dbReference>
<dbReference type="InterPro" id="IPR036392">
    <property type="entry name" value="PLAT/LH2_dom_sf"/>
</dbReference>
<dbReference type="PROSITE" id="PS50095">
    <property type="entry name" value="PLAT"/>
    <property type="match status" value="1"/>
</dbReference>